<feature type="domain" description="G8" evidence="10">
    <location>
        <begin position="2968"/>
        <end position="3112"/>
    </location>
</feature>
<keyword evidence="4" id="KW-1003">Cell membrane</keyword>
<reference evidence="12" key="1">
    <citation type="thesis" date="2020" institute="ProQuest LLC" country="789 East Eisenhower Parkway, Ann Arbor, MI, USA">
        <title>Comparative Genomics and Chromosome Evolution.</title>
        <authorList>
            <person name="Mudd A.B."/>
        </authorList>
    </citation>
    <scope>NUCLEOTIDE SEQUENCE</scope>
    <source>
        <strain evidence="12">HN-11 Male</strain>
        <tissue evidence="12">Kidney and liver</tissue>
    </source>
</reference>
<sequence>MSDIDDNCFAEANQFNYGAGNDNLGNSVQLVSSTLSIACDVEKDASHATQITCYTRPMPADSYMVRVSVDGVPVDSSNICSGNFQSSWCMFQTNMAYTPVINNIAPFSGPPGSLITITGKIYTDVYGSNTALSSNGKNVRILRVYAGGMPCELLIPHSDTLFGLQLDSTSGDAGSMICNDTGTYVGHLNLSFILDSNYGRSLPNLATYFVSSLNKIAMFQTYAEIAGIFPSAGSVEGGTVITISGQFFDETDAPAKVLIGGQECQILELTHTTITCKSSPQPLVLPLLFPGSRGLKLERWNVSVSLKDALNLNESSTGYAGSSWFDGASKSWPLETNAFVARFSGFFVPPETDFYNFYIKGDDNYVLYFSESEDANGKVQIAYGNKTTSYFSHPYQKSPTFYLQKAKLCYFEAHILNVHGSAALDVGVYKRQSPYTEQQTSEAVNDVQAIRSQSAAVPEKQVITVQDWTTTQQAVHEVQKITVTKYCTFLCPTMYYRLVHSNEETGLLSADATAPEIQAALNKLWSIQPDTAFVQQKSSGAENVYTVTFNSQRGGFQLLSYEILRGSNISVDIEGTTKGVSDMETFTLVWDDVYSTPLAANASSLEVQNAVLGILSAQCPDAIAKHKEGSSVKYFRNYENDFTSSSGRGTLTNETEPFCGRSSLKNPRVLYDYKEQKPVTLSAYGYISLTLHSKLCFAYKGYLSNTIGLNFTYEDSRYLGTVKRIIDNFSYRFAQGSSWTYTCIDLLQLVKTKYAGRKFNVLNIILKSSQDYYVDVLYIGQTVTTDDLDVNRRRPALSENGILISDVTVTKSVGVSQNQYTVTIIPCHCGYNLPLFAAGLSENVLNSSDSAIYKTSSWTRTASIQINRTQNAAPPIGGTFSIRAYGREISDLSVDISGIDLKHALETIPEIGQVSIMSRYGSCRGYTWKIKFLTATGLQSLLQVNDCRVTGVNAAVSVVRITGGGLFRQHLLGDLVRTPNKKPQVEVYINGIPSKCSGNCDYTWDEQQTPIIYSINTDVSGKDQLLIIKGTRFSNSTANDTTYVMIGNLPCTIVALSDNEIRCRAQKASAGTFLIRVHIAGLGFAESHGGNLTFTHQTTVTTITPSSGSPAGGTLVTIHGSGFSMDSVVELGGSGCSVVFANLSMIKCRTDAASEGSTSLNVFTNGLHGTLQNAFSFTSSLAPTITAINPTTSSVLGNGTLSISGFNFQNQSVDNAVFLENQPCKLLTWTPTNITCLLPANPPGKYNILVQVGNWGFAISSMNHGPAVEYILEVNSISPQYGSLYGGSRVTLTGSGFSLVSNDNQVQIGTLPCNISVSSASKLVCVIQRPGSVYTVTNNGRDSVNGIGYAWSPSNLVISSRDTVVWRWQSPPFILGIGYRVFSVSDPANFTYDGISFNSGARVPSGVFSYQFTSPGTYYYSSGNVKDRQTIVMQGVINVIPISDHSSPVRVFVGGKEATYASDLPPSTPSNDCVTPRPECPQFTIPPSSNRSMWFGFSSCYSPIITGIAPNSGTILDPITITGTGFSSLTCANQVSVGKYPCIVSSADENSITCNVDPQGLMNIGVAEMVSLTVNNLGNAINSLKNEMDRRFALLPHIDCVSPINGSITGSTRITIHGSGFLNINSSIIVTGLGCTIVSVNYTDIVCDTLPSYSRSVDVMLTVMGIIAPCKGSCSFTYTSALTPVVSKVYPTEVENTTTKVYIHGLGFGTVTNDVTVYAGDKILQVVNVNETDITCNIEPIPAGNYPVTVIVLSKGLAEGSFTLNSPAEATILTPSGSVLGGTLLLIQGNGFHPTNTTVQVGGSPCPVTVVTPGSVQCITPPSTTAKTTNVNIHVASTSYPSLSFSYSEASTPTVTSVLPNTGPSGTTITVFGSSFGLDGSKIRVTIGNATCSVIAVSDGQLNCTVGDHWGGTFPVSLQNEKGFARSNARFTYELSMTGVSPNEGSFAGGLILSIAGSGFDNELSKVFVCDSECKVDQERSNASFLYCAVPMRSDTNSSSQICNVSVMNENNSIQINNSFTYSSALTPVIYNVTPKRGGTAGGTRLTITGIQFSPNTSVITITIAHSVCDVQSANSTQIVCITSAHSPSQRAKVTVHIEGQGIAKMDNADFLYIDVWSSRYTWGGESPPEEGSMAVITKGQTILLDESTPVLKMLLIQGGTLIFDEADIELQSENILITDGGALQIGTEDAPFQHKAIITLHGQIRSPELPVYGAKTLAVREGTLDLHGIPVPVTWTRLAQTAEPGSTTLTLQKGVTWKAGDEIVIASTGDRHSQNENEKRTIQSVSADGIQVTLTEPLLYKHLGISVTLPDNTVFEARAEVGLLTRNIVVRGSNNVEWNDTIPPCPDGFDTGEFATQTCFQGRFGEEIGSDQFGGCIMFHAPQPGQLLSIGRIEYVEVFHAGQAFRLGRYPIHWHLLGDVQYKSYVRGCGIHQTYNRAVTIHNTHHLLVENNVIYDIMGGAFFIEDGIEHGNILQYNLAVFVQQSTSLLNDDVTPAAFWVTNPNNTIRHNAAAGGTHFGFWYRMHDNPDGPSYDPNICQKLVPLGEFYNNTVHSQGWFGIWIFENYFPMVGGSCNSSTPSPAIFQSLTTWNCQKGAEWVNGGALQFHNFTMINNEDSGIETKRIISSYVGGWGEASGAVIKNAIIVGHLDELGLGSKYCTARGIALPFDEGLTVSSVKFMNFNRSNCVAIAVTTVVGLCEDRCGGWSVKFNGIQYFNSPNKAGFRWEHEVVLIDTDGMLTGNIGAKVVPGSGLLDPSQCRLSSEWSVGFPGYVCNSSISFHRLAFNKPSPSSLLGKDAIISNSFGSSVVPFLIKRLTHPKGWMALLPNANSFNWYFNNVNFITNISYTSTFYGFKSEDFVLISHNLTRKPDRFKIIDVRNESTQMLVWNNHSNGDWYFNDNTTTLTYLVSGKRKLHRRAVAGTLDSTMINTNISLVVYQCYYKNCTPPPASQSALNPSDKDLWSNRSFWESSPDNNYTVPQEGSNVVIPAGKWIVADKEIPSLHKLIIYGVLELRNITKNSTAQAASTFETTVLRATYISIQGGRLIGGTKDNPFQGELHIVLRGNHSTPELPLPDGQNQGSKVLGVFGQLDLHGLSRSGRTKLTDTVLAGSQSITVTEPVDWQVGEDILITTTSYSAWQTEIRKIIVVSPDQKTLTLNASLSFNHSANTYQVPDTPLNYTLAADVALLSRNIKIIGEDYPGWYDESFGVRVLVSTFSANNMDYRGSARFENVEFYHSGQEGYRDPTDPRYSLVFLNLGEVSSDESYVKGCAFHNGFSPAIGVFYTNGLDIDDNVIHFTVGEGIRVWGERVNIRGNLVALTIWPGTYQDREEVDNILWHAGIEVSEGADIMLQNNVVAGFERAGYRIDGESCQNVANRSQQWFNNEAYGGLYGIYMNEDGLPGCALIRGFKLWKCWDYGIYIQIISSVQISEVFLAENGMGVLTIIYTPAATTHLISNKTAQISKSLLVGTSPHFDCGDVLTNSDPNVRLTTRHRSDRPLTGGRSGICWPTFTSTHNMAPDHPNAGIMSYNAISGLMTVDDTTFVGYKSVCSGESNVMFMTNPENEDLQHPVEVSRITTLDSSEDQKVFIHRPDVSKTLLKDLDGSFLGKIGAVVPQSEYQWDGDARYGLGDYRIPKVMFTDLNGNRIPVSQVATNKGIIRDNTCVYMPTWESYKCVGLNYEMLAIESLDPDTETRRLSPVAVLEDGYVDLINGPQDHGWCSGYTCQKRVSLFHAIVATNKSIDIYFTSVSPQNLRLKLLNTDNTESVLVGIYFSNPQRLDVYVDNTYVSPTNVQWKGSDCTLKEPTYQGQFMPRLSSAVLGENYFHNDYGMLYVLVRGSIPVEIHTSPQIVVGFHLPAMTVDQFYGDNLVRNLALFLKIPASKIRITKIIPEGSRRRKRSAEGIIVWVEISNPPSQQMNSSTNSTDGLTYTDFQTMVKKLASATIIGSLSNHLNFTVSSYSISTPVPSPSDPAWSQVTAQSVNRTPLSPGSYLAAVSTLRVIQEPVAGHPGERLSQQPSVMALDANGICVSVSTSSLTLTATLKDANNTIVRNGLGGNVTILFDSCWANYTDLVLQLQGQGYKLEFVLNKVYAQTKSFGAKTSATTHTSTSSPKGDAAIAIHSPFQTLLTLAIALIAVTELMETL</sequence>
<comment type="subcellular location">
    <subcellularLocation>
        <location evidence="2">Cell membrane</location>
    </subcellularLocation>
    <subcellularLocation>
        <location evidence="3">Cell projection</location>
    </subcellularLocation>
    <subcellularLocation>
        <location evidence="1">Membrane</location>
        <topology evidence="1">Single-pass membrane protein</topology>
    </subcellularLocation>
</comment>
<evidence type="ECO:0000256" key="8">
    <source>
        <dbReference type="ARBA" id="ARBA00023180"/>
    </source>
</evidence>
<dbReference type="SUPFAM" id="SSF56988">
    <property type="entry name" value="Anthrax protective antigen"/>
    <property type="match status" value="1"/>
</dbReference>
<evidence type="ECO:0000259" key="10">
    <source>
        <dbReference type="PROSITE" id="PS51484"/>
    </source>
</evidence>
<keyword evidence="13" id="KW-1185">Reference proteome</keyword>
<dbReference type="GO" id="GO:0005886">
    <property type="term" value="C:plasma membrane"/>
    <property type="evidence" value="ECO:0007669"/>
    <property type="project" value="UniProtKB-SubCell"/>
</dbReference>
<dbReference type="PROSITE" id="PS51484">
    <property type="entry name" value="G8"/>
    <property type="match status" value="2"/>
</dbReference>
<dbReference type="SMART" id="SM00710">
    <property type="entry name" value="PbH1"/>
    <property type="match status" value="10"/>
</dbReference>
<gene>
    <name evidence="12" type="ORF">GDO78_012332</name>
</gene>
<dbReference type="PANTHER" id="PTHR46769">
    <property type="entry name" value="POLYCYSTIC KIDNEY AND HEPATIC DISEASE 1 (AUTOSOMAL RECESSIVE)-LIKE 1"/>
    <property type="match status" value="1"/>
</dbReference>
<evidence type="ECO:0008006" key="14">
    <source>
        <dbReference type="Google" id="ProtNLM"/>
    </source>
</evidence>
<dbReference type="InterPro" id="IPR006626">
    <property type="entry name" value="PbH1"/>
</dbReference>
<dbReference type="InterPro" id="IPR013783">
    <property type="entry name" value="Ig-like_fold"/>
</dbReference>
<keyword evidence="5" id="KW-0732">Signal</keyword>
<evidence type="ECO:0000256" key="2">
    <source>
        <dbReference type="ARBA" id="ARBA00004236"/>
    </source>
</evidence>
<dbReference type="PROSITE" id="PS51820">
    <property type="entry name" value="PA14"/>
    <property type="match status" value="1"/>
</dbReference>
<dbReference type="GO" id="GO:0042995">
    <property type="term" value="C:cell projection"/>
    <property type="evidence" value="ECO:0007669"/>
    <property type="project" value="UniProtKB-SubCell"/>
</dbReference>
<evidence type="ECO:0000256" key="7">
    <source>
        <dbReference type="ARBA" id="ARBA00022989"/>
    </source>
</evidence>
<dbReference type="InterPro" id="IPR037524">
    <property type="entry name" value="PA14/GLEYA"/>
</dbReference>
<evidence type="ECO:0000256" key="4">
    <source>
        <dbReference type="ARBA" id="ARBA00022475"/>
    </source>
</evidence>
<accession>A0A8J6F140</accession>
<dbReference type="SMART" id="SM00429">
    <property type="entry name" value="IPT"/>
    <property type="match status" value="11"/>
</dbReference>
<keyword evidence="7" id="KW-0472">Membrane</keyword>
<evidence type="ECO:0000313" key="12">
    <source>
        <dbReference type="EMBL" id="KAG9478621.1"/>
    </source>
</evidence>
<evidence type="ECO:0000256" key="1">
    <source>
        <dbReference type="ARBA" id="ARBA00004167"/>
    </source>
</evidence>
<keyword evidence="7" id="KW-0812">Transmembrane</keyword>
<dbReference type="Gene3D" id="2.60.120.1560">
    <property type="match status" value="1"/>
</dbReference>
<feature type="domain" description="G8" evidence="10">
    <location>
        <begin position="2121"/>
        <end position="2241"/>
    </location>
</feature>
<evidence type="ECO:0000313" key="13">
    <source>
        <dbReference type="Proteomes" id="UP000770717"/>
    </source>
</evidence>
<dbReference type="PANTHER" id="PTHR46769:SF3">
    <property type="entry name" value="FIBROCYSTIN-L"/>
    <property type="match status" value="1"/>
</dbReference>
<dbReference type="FunFam" id="2.60.40.10:FF:001316">
    <property type="entry name" value="PKHD1 like 1"/>
    <property type="match status" value="1"/>
</dbReference>
<dbReference type="SMART" id="SM01225">
    <property type="entry name" value="G8"/>
    <property type="match status" value="2"/>
</dbReference>
<evidence type="ECO:0000256" key="5">
    <source>
        <dbReference type="ARBA" id="ARBA00022729"/>
    </source>
</evidence>
<dbReference type="InterPro" id="IPR052387">
    <property type="entry name" value="Fibrocystin"/>
</dbReference>
<evidence type="ECO:0000259" key="11">
    <source>
        <dbReference type="PROSITE" id="PS51820"/>
    </source>
</evidence>
<comment type="caution">
    <text evidence="12">The sequence shown here is derived from an EMBL/GenBank/DDBJ whole genome shotgun (WGS) entry which is preliminary data.</text>
</comment>
<dbReference type="EMBL" id="WNTK01000008">
    <property type="protein sequence ID" value="KAG9478621.1"/>
    <property type="molecule type" value="Genomic_DNA"/>
</dbReference>
<dbReference type="Pfam" id="PF10162">
    <property type="entry name" value="G8"/>
    <property type="match status" value="2"/>
</dbReference>
<dbReference type="Gene3D" id="2.60.40.420">
    <property type="entry name" value="Cupredoxins - blue copper proteins"/>
    <property type="match status" value="1"/>
</dbReference>
<keyword evidence="6" id="KW-0677">Repeat</keyword>
<dbReference type="InterPro" id="IPR014756">
    <property type="entry name" value="Ig_E-set"/>
</dbReference>
<name>A0A8J6F140_ELECQ</name>
<evidence type="ECO:0000256" key="6">
    <source>
        <dbReference type="ARBA" id="ARBA00022737"/>
    </source>
</evidence>
<protein>
    <recommendedName>
        <fullName evidence="14">Fibrocystin-L</fullName>
    </recommendedName>
</protein>
<dbReference type="InterPro" id="IPR011050">
    <property type="entry name" value="Pectin_lyase_fold/virulence"/>
</dbReference>
<dbReference type="SUPFAM" id="SSF51126">
    <property type="entry name" value="Pectin lyase-like"/>
    <property type="match status" value="2"/>
</dbReference>
<organism evidence="12 13">
    <name type="scientific">Eleutherodactylus coqui</name>
    <name type="common">Puerto Rican coqui</name>
    <dbReference type="NCBI Taxonomy" id="57060"/>
    <lineage>
        <taxon>Eukaryota</taxon>
        <taxon>Metazoa</taxon>
        <taxon>Chordata</taxon>
        <taxon>Craniata</taxon>
        <taxon>Vertebrata</taxon>
        <taxon>Euteleostomi</taxon>
        <taxon>Amphibia</taxon>
        <taxon>Batrachia</taxon>
        <taxon>Anura</taxon>
        <taxon>Neobatrachia</taxon>
        <taxon>Hyloidea</taxon>
        <taxon>Eleutherodactylidae</taxon>
        <taxon>Eleutherodactylinae</taxon>
        <taxon>Eleutherodactylus</taxon>
        <taxon>Eleutherodactylus</taxon>
    </lineage>
</organism>
<dbReference type="Gene3D" id="2.60.40.10">
    <property type="entry name" value="Immunoglobulins"/>
    <property type="match status" value="12"/>
</dbReference>
<keyword evidence="7" id="KW-1133">Transmembrane helix</keyword>
<evidence type="ECO:0000256" key="9">
    <source>
        <dbReference type="ARBA" id="ARBA00023273"/>
    </source>
</evidence>
<dbReference type="FunFam" id="2.160.20.10:FF:000070">
    <property type="entry name" value="PKHD1 like 1"/>
    <property type="match status" value="1"/>
</dbReference>
<dbReference type="SUPFAM" id="SSF49503">
    <property type="entry name" value="Cupredoxins"/>
    <property type="match status" value="1"/>
</dbReference>
<dbReference type="CDD" id="cd00603">
    <property type="entry name" value="IPT_PCSR"/>
    <property type="match status" value="11"/>
</dbReference>
<dbReference type="Pfam" id="PF24606">
    <property type="entry name" value="CEMIP_beta-hel"/>
    <property type="match status" value="2"/>
</dbReference>
<evidence type="ECO:0000256" key="3">
    <source>
        <dbReference type="ARBA" id="ARBA00004316"/>
    </source>
</evidence>
<dbReference type="OrthoDB" id="120976at2759"/>
<dbReference type="SUPFAM" id="SSF81296">
    <property type="entry name" value="E set domains"/>
    <property type="match status" value="13"/>
</dbReference>
<dbReference type="FunFam" id="2.60.40.10:FF:001057">
    <property type="entry name" value="PKHD1 like 1"/>
    <property type="match status" value="1"/>
</dbReference>
<dbReference type="Proteomes" id="UP000770717">
    <property type="component" value="Unassembled WGS sequence"/>
</dbReference>
<dbReference type="InterPro" id="IPR002909">
    <property type="entry name" value="IPT_dom"/>
</dbReference>
<dbReference type="InterPro" id="IPR008972">
    <property type="entry name" value="Cupredoxin"/>
</dbReference>
<dbReference type="InterPro" id="IPR055401">
    <property type="entry name" value="CEMIP_beta-hel_dom"/>
</dbReference>
<dbReference type="Pfam" id="PF01833">
    <property type="entry name" value="TIG"/>
    <property type="match status" value="12"/>
</dbReference>
<keyword evidence="9" id="KW-0966">Cell projection</keyword>
<feature type="domain" description="PA14" evidence="11">
    <location>
        <begin position="290"/>
        <end position="444"/>
    </location>
</feature>
<dbReference type="FunFam" id="2.60.40.10:FF:001292">
    <property type="entry name" value="PKHD1 like 1"/>
    <property type="match status" value="1"/>
</dbReference>
<keyword evidence="8" id="KW-0325">Glycoprotein</keyword>
<dbReference type="InterPro" id="IPR019316">
    <property type="entry name" value="G8_domain"/>
</dbReference>
<proteinExistence type="predicted"/>
<dbReference type="FunFam" id="2.60.40.10:FF:000857">
    <property type="entry name" value="PKHD1 like 1"/>
    <property type="match status" value="1"/>
</dbReference>